<dbReference type="AlphaFoldDB" id="A0A4Q2KA77"/>
<evidence type="ECO:0000256" key="4">
    <source>
        <dbReference type="ARBA" id="ARBA00022723"/>
    </source>
</evidence>
<reference evidence="10 11" key="1">
    <citation type="journal article" date="2019" name="Gut">
        <title>Antibiotics-induced monodominance of a novel gut bacterial order.</title>
        <authorList>
            <person name="Hildebrand F."/>
            <person name="Moitinho-Silva L."/>
            <person name="Blasche S."/>
            <person name="Jahn M.T."/>
            <person name="Gossmann T.I."/>
            <person name="Heuerta-Cepas J."/>
            <person name="Hercog R."/>
            <person name="Luetge M."/>
            <person name="Bahram M."/>
            <person name="Pryszlak A."/>
            <person name="Alves R.J."/>
            <person name="Waszak S.M."/>
            <person name="Zhu A."/>
            <person name="Ye L."/>
            <person name="Costea P.I."/>
            <person name="Aalvink S."/>
            <person name="Belzer C."/>
            <person name="Forslund S.K."/>
            <person name="Sunagawa S."/>
            <person name="Hentschel U."/>
            <person name="Merten C."/>
            <person name="Patil K.R."/>
            <person name="Benes V."/>
            <person name="Bork P."/>
        </authorList>
    </citation>
    <scope>NUCLEOTIDE SEQUENCE [LARGE SCALE GENOMIC DNA]</scope>
    <source>
        <strain evidence="10 11">HDS1380</strain>
    </source>
</reference>
<protein>
    <submittedName>
        <fullName evidence="10">Aminotransferase class V-fold PLP-dependent enzyme</fullName>
    </submittedName>
</protein>
<dbReference type="InterPro" id="IPR000192">
    <property type="entry name" value="Aminotrans_V_dom"/>
</dbReference>
<dbReference type="InterPro" id="IPR016454">
    <property type="entry name" value="Cysteine_dSase"/>
</dbReference>
<keyword evidence="11" id="KW-1185">Reference proteome</keyword>
<comment type="cofactor">
    <cofactor evidence="1">
        <name>pyridoxal 5'-phosphate</name>
        <dbReference type="ChEBI" id="CHEBI:597326"/>
    </cofactor>
</comment>
<dbReference type="InterPro" id="IPR015422">
    <property type="entry name" value="PyrdxlP-dep_Trfase_small"/>
</dbReference>
<organism evidence="10 11">
    <name type="scientific">Candidatus Borkfalkia ceftriaxoniphila</name>
    <dbReference type="NCBI Taxonomy" id="2508949"/>
    <lineage>
        <taxon>Bacteria</taxon>
        <taxon>Bacillati</taxon>
        <taxon>Bacillota</taxon>
        <taxon>Clostridia</taxon>
        <taxon>Christensenellales</taxon>
        <taxon>Christensenellaceae</taxon>
        <taxon>Candidatus Borkfalkia</taxon>
    </lineage>
</organism>
<dbReference type="InterPro" id="IPR015421">
    <property type="entry name" value="PyrdxlP-dep_Trfase_major"/>
</dbReference>
<comment type="similarity">
    <text evidence="2">Belongs to the class-V pyridoxal-phosphate-dependent aminotransferase family. NifS/IscS subfamily.</text>
</comment>
<dbReference type="EMBL" id="SDOZ01000002">
    <property type="protein sequence ID" value="RXZ60899.1"/>
    <property type="molecule type" value="Genomic_DNA"/>
</dbReference>
<dbReference type="RefSeq" id="WP_129223036.1">
    <property type="nucleotide sequence ID" value="NZ_SDOZ01000002.1"/>
</dbReference>
<dbReference type="InterPro" id="IPR015424">
    <property type="entry name" value="PyrdxlP-dep_Trfase"/>
</dbReference>
<evidence type="ECO:0000256" key="3">
    <source>
        <dbReference type="ARBA" id="ARBA00022679"/>
    </source>
</evidence>
<evidence type="ECO:0000256" key="1">
    <source>
        <dbReference type="ARBA" id="ARBA00001933"/>
    </source>
</evidence>
<evidence type="ECO:0000259" key="9">
    <source>
        <dbReference type="Pfam" id="PF00266"/>
    </source>
</evidence>
<feature type="domain" description="Aminotransferase class V" evidence="9">
    <location>
        <begin position="2"/>
        <end position="356"/>
    </location>
</feature>
<comment type="catalytic activity">
    <reaction evidence="8">
        <text>(sulfur carrier)-H + L-cysteine = (sulfur carrier)-SH + L-alanine</text>
        <dbReference type="Rhea" id="RHEA:43892"/>
        <dbReference type="Rhea" id="RHEA-COMP:14737"/>
        <dbReference type="Rhea" id="RHEA-COMP:14739"/>
        <dbReference type="ChEBI" id="CHEBI:29917"/>
        <dbReference type="ChEBI" id="CHEBI:35235"/>
        <dbReference type="ChEBI" id="CHEBI:57972"/>
        <dbReference type="ChEBI" id="CHEBI:64428"/>
        <dbReference type="EC" id="2.8.1.7"/>
    </reaction>
</comment>
<name>A0A4Q2KA77_9FIRM</name>
<dbReference type="Gene3D" id="1.10.260.50">
    <property type="match status" value="1"/>
</dbReference>
<dbReference type="SUPFAM" id="SSF53383">
    <property type="entry name" value="PLP-dependent transferases"/>
    <property type="match status" value="1"/>
</dbReference>
<accession>A0A4Q2KA77</accession>
<dbReference type="GO" id="GO:0008483">
    <property type="term" value="F:transaminase activity"/>
    <property type="evidence" value="ECO:0007669"/>
    <property type="project" value="UniProtKB-KW"/>
</dbReference>
<dbReference type="Gene3D" id="3.90.1150.10">
    <property type="entry name" value="Aspartate Aminotransferase, domain 1"/>
    <property type="match status" value="1"/>
</dbReference>
<evidence type="ECO:0000256" key="6">
    <source>
        <dbReference type="ARBA" id="ARBA00023004"/>
    </source>
</evidence>
<evidence type="ECO:0000313" key="11">
    <source>
        <dbReference type="Proteomes" id="UP000291269"/>
    </source>
</evidence>
<keyword evidence="3 10" id="KW-0808">Transferase</keyword>
<dbReference type="Pfam" id="PF00266">
    <property type="entry name" value="Aminotran_5"/>
    <property type="match status" value="1"/>
</dbReference>
<keyword evidence="10" id="KW-0032">Aminotransferase</keyword>
<evidence type="ECO:0000256" key="8">
    <source>
        <dbReference type="ARBA" id="ARBA00050776"/>
    </source>
</evidence>
<sequence length="373" mass="40416">MIYLDNAATARPDIGAAESAMRYLKEDFFNPSSMVREGFEIHKEMDKARASLLSHVARSETHELVFTSCGSESDNQALFSAGRRGNVVITEGEHAAVFAAAAELARRGIEVRRARLNGNGSVDVNDLLKKVDRKTSLVSVIHVNNETGAVNDIDEISRAVKEINAAAVFHSDGVQAFGKLLYRLGENIDLYSVSAHKIGGVRGIAALIRKKKCVLHPYIFGGGQEKGLRSGTENTFGIAQFALAAAAKYARLQENYRHAEELSSCVKNSLDKQIFKIISTGNCSPYIVSASARGLRGEVLLHMLDDKGVVVGTGSACSSKTRFSRVILATGADEPTADGILRISFSAETTMEETERAAEIINGCARELYEKTR</sequence>
<dbReference type="PIRSF" id="PIRSF005572">
    <property type="entry name" value="NifS"/>
    <property type="match status" value="1"/>
</dbReference>
<keyword evidence="6" id="KW-0408">Iron</keyword>
<keyword evidence="4" id="KW-0479">Metal-binding</keyword>
<keyword evidence="5" id="KW-0663">Pyridoxal phosphate</keyword>
<comment type="caution">
    <text evidence="10">The sequence shown here is derived from an EMBL/GenBank/DDBJ whole genome shotgun (WGS) entry which is preliminary data.</text>
</comment>
<evidence type="ECO:0000256" key="5">
    <source>
        <dbReference type="ARBA" id="ARBA00022898"/>
    </source>
</evidence>
<gene>
    <name evidence="10" type="ORF">ESZ91_00490</name>
</gene>
<dbReference type="GO" id="GO:0046872">
    <property type="term" value="F:metal ion binding"/>
    <property type="evidence" value="ECO:0007669"/>
    <property type="project" value="UniProtKB-KW"/>
</dbReference>
<dbReference type="PANTHER" id="PTHR11601:SF34">
    <property type="entry name" value="CYSTEINE DESULFURASE"/>
    <property type="match status" value="1"/>
</dbReference>
<evidence type="ECO:0000256" key="2">
    <source>
        <dbReference type="ARBA" id="ARBA00006490"/>
    </source>
</evidence>
<dbReference type="GO" id="GO:0051536">
    <property type="term" value="F:iron-sulfur cluster binding"/>
    <property type="evidence" value="ECO:0007669"/>
    <property type="project" value="UniProtKB-KW"/>
</dbReference>
<dbReference type="GO" id="GO:0031071">
    <property type="term" value="F:cysteine desulfurase activity"/>
    <property type="evidence" value="ECO:0007669"/>
    <property type="project" value="UniProtKB-EC"/>
</dbReference>
<evidence type="ECO:0000256" key="7">
    <source>
        <dbReference type="ARBA" id="ARBA00023014"/>
    </source>
</evidence>
<dbReference type="OrthoDB" id="9808002at2"/>
<dbReference type="Proteomes" id="UP000291269">
    <property type="component" value="Unassembled WGS sequence"/>
</dbReference>
<keyword evidence="7" id="KW-0411">Iron-sulfur</keyword>
<dbReference type="PANTHER" id="PTHR11601">
    <property type="entry name" value="CYSTEINE DESULFURYLASE FAMILY MEMBER"/>
    <property type="match status" value="1"/>
</dbReference>
<evidence type="ECO:0000313" key="10">
    <source>
        <dbReference type="EMBL" id="RXZ60899.1"/>
    </source>
</evidence>
<proteinExistence type="inferred from homology"/>
<dbReference type="Gene3D" id="3.40.640.10">
    <property type="entry name" value="Type I PLP-dependent aspartate aminotransferase-like (Major domain)"/>
    <property type="match status" value="1"/>
</dbReference>